<dbReference type="PANTHER" id="PTHR38409">
    <property type="entry name" value="MDM10-COMPLEMENTING PROTEIN 1"/>
    <property type="match status" value="1"/>
</dbReference>
<dbReference type="GO" id="GO:0055088">
    <property type="term" value="P:lipid homeostasis"/>
    <property type="evidence" value="ECO:0007669"/>
    <property type="project" value="InterPro"/>
</dbReference>
<comment type="caution">
    <text evidence="3">The sequence shown here is derived from an EMBL/GenBank/DDBJ whole genome shotgun (WGS) entry which is preliminary data.</text>
</comment>
<evidence type="ECO:0000313" key="4">
    <source>
        <dbReference type="Proteomes" id="UP001212841"/>
    </source>
</evidence>
<evidence type="ECO:0000256" key="1">
    <source>
        <dbReference type="SAM" id="MobiDB-lite"/>
    </source>
</evidence>
<evidence type="ECO:0008006" key="5">
    <source>
        <dbReference type="Google" id="ProtNLM"/>
    </source>
</evidence>
<name>A0AAD5SC47_9FUNG</name>
<dbReference type="Proteomes" id="UP001212841">
    <property type="component" value="Unassembled WGS sequence"/>
</dbReference>
<gene>
    <name evidence="3" type="ORF">HK097_007077</name>
</gene>
<dbReference type="GO" id="GO:0016020">
    <property type="term" value="C:membrane"/>
    <property type="evidence" value="ECO:0007669"/>
    <property type="project" value="InterPro"/>
</dbReference>
<protein>
    <recommendedName>
        <fullName evidence="5">Mitochondrial adapter protein MCP1 transmembrane domain-containing protein</fullName>
    </recommendedName>
</protein>
<proteinExistence type="predicted"/>
<dbReference type="InterPro" id="IPR034804">
    <property type="entry name" value="SQR/QFR_C/D"/>
</dbReference>
<keyword evidence="2" id="KW-0812">Transmembrane</keyword>
<dbReference type="EMBL" id="JADGJD010000345">
    <property type="protein sequence ID" value="KAJ3051909.1"/>
    <property type="molecule type" value="Genomic_DNA"/>
</dbReference>
<keyword evidence="2" id="KW-1133">Transmembrane helix</keyword>
<dbReference type="PANTHER" id="PTHR38409:SF1">
    <property type="entry name" value="MITOCHONDRIAL ADAPTER PROTEIN MCP1"/>
    <property type="match status" value="1"/>
</dbReference>
<feature type="transmembrane region" description="Helical" evidence="2">
    <location>
        <begin position="55"/>
        <end position="74"/>
    </location>
</feature>
<dbReference type="Gene3D" id="1.20.1300.10">
    <property type="entry name" value="Fumarate reductase/succinate dehydrogenase, transmembrane subunit"/>
    <property type="match status" value="1"/>
</dbReference>
<dbReference type="SUPFAM" id="SSF81343">
    <property type="entry name" value="Fumarate reductase respiratory complex transmembrane subunits"/>
    <property type="match status" value="2"/>
</dbReference>
<feature type="transmembrane region" description="Helical" evidence="2">
    <location>
        <begin position="207"/>
        <end position="226"/>
    </location>
</feature>
<feature type="transmembrane region" description="Helical" evidence="2">
    <location>
        <begin position="166"/>
        <end position="187"/>
    </location>
</feature>
<dbReference type="InterPro" id="IPR039960">
    <property type="entry name" value="MCP1"/>
</dbReference>
<organism evidence="3 4">
    <name type="scientific">Rhizophlyctis rosea</name>
    <dbReference type="NCBI Taxonomy" id="64517"/>
    <lineage>
        <taxon>Eukaryota</taxon>
        <taxon>Fungi</taxon>
        <taxon>Fungi incertae sedis</taxon>
        <taxon>Chytridiomycota</taxon>
        <taxon>Chytridiomycota incertae sedis</taxon>
        <taxon>Chytridiomycetes</taxon>
        <taxon>Rhizophlyctidales</taxon>
        <taxon>Rhizophlyctidaceae</taxon>
        <taxon>Rhizophlyctis</taxon>
    </lineage>
</organism>
<accession>A0AAD5SC47</accession>
<keyword evidence="2" id="KW-0472">Membrane</keyword>
<dbReference type="AlphaFoldDB" id="A0AAD5SC47"/>
<evidence type="ECO:0000256" key="2">
    <source>
        <dbReference type="SAM" id="Phobius"/>
    </source>
</evidence>
<evidence type="ECO:0000313" key="3">
    <source>
        <dbReference type="EMBL" id="KAJ3051909.1"/>
    </source>
</evidence>
<keyword evidence="4" id="KW-1185">Reference proteome</keyword>
<feature type="region of interest" description="Disordered" evidence="1">
    <location>
        <begin position="88"/>
        <end position="107"/>
    </location>
</feature>
<reference evidence="3" key="1">
    <citation type="submission" date="2020-05" db="EMBL/GenBank/DDBJ databases">
        <title>Phylogenomic resolution of chytrid fungi.</title>
        <authorList>
            <person name="Stajich J.E."/>
            <person name="Amses K."/>
            <person name="Simmons R."/>
            <person name="Seto K."/>
            <person name="Myers J."/>
            <person name="Bonds A."/>
            <person name="Quandt C.A."/>
            <person name="Barry K."/>
            <person name="Liu P."/>
            <person name="Grigoriev I."/>
            <person name="Longcore J.E."/>
            <person name="James T.Y."/>
        </authorList>
    </citation>
    <scope>NUCLEOTIDE SEQUENCE</scope>
    <source>
        <strain evidence="3">JEL0318</strain>
    </source>
</reference>
<sequence length="253" mass="27858">MPLSDHTLTTIQALTGLTFSTFSLIHLTGHSLATISFRLADSAIFANREYYQIPYWEPVLVGGVVIVHAAAGAVKAYRRRARKRVAAAKRKGDDEGSGNEENGGVLKKTESETVKGLRYHRWSGYVLGLFYGGHVYATRINPIRVLPDPSVVDLTYAAYTMHWLPVWFPAYYLALGTAGLYHTFFGIHQSLVHFKVIKPTTRPWTKILYGCTAVMASTVAALCGVYETVPIPLKAKWDFLQSTYVGGSGVALG</sequence>